<accession>A0A9P7BKU4</accession>
<evidence type="ECO:0000313" key="3">
    <source>
        <dbReference type="Proteomes" id="UP000716291"/>
    </source>
</evidence>
<comment type="caution">
    <text evidence="2">The sequence shown here is derived from an EMBL/GenBank/DDBJ whole genome shotgun (WGS) entry which is preliminary data.</text>
</comment>
<feature type="region of interest" description="Disordered" evidence="1">
    <location>
        <begin position="133"/>
        <end position="154"/>
    </location>
</feature>
<dbReference type="OrthoDB" id="2287349at2759"/>
<gene>
    <name evidence="2" type="ORF">G6F64_013142</name>
</gene>
<reference evidence="2" key="1">
    <citation type="journal article" date="2020" name="Microb. Genom.">
        <title>Genetic diversity of clinical and environmental Mucorales isolates obtained from an investigation of mucormycosis cases among solid organ transplant recipients.</title>
        <authorList>
            <person name="Nguyen M.H."/>
            <person name="Kaul D."/>
            <person name="Muto C."/>
            <person name="Cheng S.J."/>
            <person name="Richter R.A."/>
            <person name="Bruno V.M."/>
            <person name="Liu G."/>
            <person name="Beyhan S."/>
            <person name="Sundermann A.J."/>
            <person name="Mounaud S."/>
            <person name="Pasculle A.W."/>
            <person name="Nierman W.C."/>
            <person name="Driscoll E."/>
            <person name="Cumbie R."/>
            <person name="Clancy C.J."/>
            <person name="Dupont C.L."/>
        </authorList>
    </citation>
    <scope>NUCLEOTIDE SEQUENCE</scope>
    <source>
        <strain evidence="2">GL11</strain>
    </source>
</reference>
<dbReference type="Proteomes" id="UP000716291">
    <property type="component" value="Unassembled WGS sequence"/>
</dbReference>
<evidence type="ECO:0000256" key="1">
    <source>
        <dbReference type="SAM" id="MobiDB-lite"/>
    </source>
</evidence>
<dbReference type="EMBL" id="JAANQT010004871">
    <property type="protein sequence ID" value="KAG1296826.1"/>
    <property type="molecule type" value="Genomic_DNA"/>
</dbReference>
<sequence length="154" mass="17452">MGTCLSLPVSAIVRPPADDALILRTLNSLLCETSYICNSQTNRLRPKRHPEFDHHPNLGKKLLKLARNDDIRLIPFFIRSFIPAAYAHLGPSPFVPVEHQTIDASPFLLSLQLATVEEQPYLSSKQYRRQCLRSTQSGSESSNETLPSHKWLQF</sequence>
<name>A0A9P7BKU4_RHIOR</name>
<feature type="compositionally biased region" description="Polar residues" evidence="1">
    <location>
        <begin position="133"/>
        <end position="146"/>
    </location>
</feature>
<organism evidence="2 3">
    <name type="scientific">Rhizopus oryzae</name>
    <name type="common">Mucormycosis agent</name>
    <name type="synonym">Rhizopus arrhizus var. delemar</name>
    <dbReference type="NCBI Taxonomy" id="64495"/>
    <lineage>
        <taxon>Eukaryota</taxon>
        <taxon>Fungi</taxon>
        <taxon>Fungi incertae sedis</taxon>
        <taxon>Mucoromycota</taxon>
        <taxon>Mucoromycotina</taxon>
        <taxon>Mucoromycetes</taxon>
        <taxon>Mucorales</taxon>
        <taxon>Mucorineae</taxon>
        <taxon>Rhizopodaceae</taxon>
        <taxon>Rhizopus</taxon>
    </lineage>
</organism>
<evidence type="ECO:0000313" key="2">
    <source>
        <dbReference type="EMBL" id="KAG1296826.1"/>
    </source>
</evidence>
<proteinExistence type="predicted"/>
<protein>
    <submittedName>
        <fullName evidence="2">Uncharacterized protein</fullName>
    </submittedName>
</protein>
<dbReference type="AlphaFoldDB" id="A0A9P7BKU4"/>
<keyword evidence="3" id="KW-1185">Reference proteome</keyword>